<dbReference type="InterPro" id="IPR052564">
    <property type="entry name" value="N-acetyltrans/Recomb-assoc"/>
</dbReference>
<dbReference type="SUPFAM" id="SSF55729">
    <property type="entry name" value="Acyl-CoA N-acyltransferases (Nat)"/>
    <property type="match status" value="1"/>
</dbReference>
<protein>
    <submittedName>
        <fullName evidence="2">GNAT family N-acetyltransferase</fullName>
    </submittedName>
</protein>
<dbReference type="InterPro" id="IPR016181">
    <property type="entry name" value="Acyl_CoA_acyltransferase"/>
</dbReference>
<proteinExistence type="predicted"/>
<comment type="caution">
    <text evidence="2">The sequence shown here is derived from an EMBL/GenBank/DDBJ whole genome shotgun (WGS) entry which is preliminary data.</text>
</comment>
<gene>
    <name evidence="2" type="ORF">JI750_02250</name>
</gene>
<reference evidence="2 3" key="1">
    <citation type="submission" date="2021-01" db="EMBL/GenBank/DDBJ databases">
        <title>Genome seq and assembly of Flavobacterium sp. GN10.</title>
        <authorList>
            <person name="Chhetri G."/>
        </authorList>
    </citation>
    <scope>NUCLEOTIDE SEQUENCE [LARGE SCALE GENOMIC DNA]</scope>
    <source>
        <strain evidence="2 3">GN10</strain>
    </source>
</reference>
<dbReference type="CDD" id="cd04301">
    <property type="entry name" value="NAT_SF"/>
    <property type="match status" value="1"/>
</dbReference>
<evidence type="ECO:0000313" key="3">
    <source>
        <dbReference type="Proteomes" id="UP000603728"/>
    </source>
</evidence>
<dbReference type="PROSITE" id="PS51186">
    <property type="entry name" value="GNAT"/>
    <property type="match status" value="1"/>
</dbReference>
<dbReference type="Gene3D" id="3.40.630.30">
    <property type="match status" value="1"/>
</dbReference>
<feature type="domain" description="N-acetyltransferase" evidence="1">
    <location>
        <begin position="1"/>
        <end position="153"/>
    </location>
</feature>
<dbReference type="Pfam" id="PF13673">
    <property type="entry name" value="Acetyltransf_10"/>
    <property type="match status" value="1"/>
</dbReference>
<dbReference type="EMBL" id="JAERSF010000001">
    <property type="protein sequence ID" value="MBL0735689.1"/>
    <property type="molecule type" value="Genomic_DNA"/>
</dbReference>
<sequence>MTFRNAVISDLEEMQKLYVETIQSVCKNDYNPEQIEAWTYGVKNKERWIEVIEKQFVLLAIIENQITGFGTLKDKNYIDFFYIHKDFQRQGIADKILKELELEAKNQHSKIITSDISITAKPFFERKGFAVKAEQRNIRLGVELINYKMEKEI</sequence>
<dbReference type="Proteomes" id="UP000603728">
    <property type="component" value="Unassembled WGS sequence"/>
</dbReference>
<evidence type="ECO:0000313" key="2">
    <source>
        <dbReference type="EMBL" id="MBL0735689.1"/>
    </source>
</evidence>
<dbReference type="RefSeq" id="WP_201998681.1">
    <property type="nucleotide sequence ID" value="NZ_JAERSF010000001.1"/>
</dbReference>
<evidence type="ECO:0000259" key="1">
    <source>
        <dbReference type="PROSITE" id="PS51186"/>
    </source>
</evidence>
<organism evidence="2 3">
    <name type="scientific">Flavobacterium tagetis</name>
    <dbReference type="NCBI Taxonomy" id="2801336"/>
    <lineage>
        <taxon>Bacteria</taxon>
        <taxon>Pseudomonadati</taxon>
        <taxon>Bacteroidota</taxon>
        <taxon>Flavobacteriia</taxon>
        <taxon>Flavobacteriales</taxon>
        <taxon>Flavobacteriaceae</taxon>
        <taxon>Flavobacterium</taxon>
    </lineage>
</organism>
<keyword evidence="3" id="KW-1185">Reference proteome</keyword>
<dbReference type="PANTHER" id="PTHR43451:SF1">
    <property type="entry name" value="ACETYLTRANSFERASE"/>
    <property type="match status" value="1"/>
</dbReference>
<dbReference type="PANTHER" id="PTHR43451">
    <property type="entry name" value="ACETYLTRANSFERASE (GNAT) FAMILY PROTEIN"/>
    <property type="match status" value="1"/>
</dbReference>
<name>A0ABS1K865_9FLAO</name>
<accession>A0ABS1K865</accession>
<dbReference type="InterPro" id="IPR000182">
    <property type="entry name" value="GNAT_dom"/>
</dbReference>